<sequence length="317" mass="35890">MVNWQDPSTVQQNYYTLSVSVIIISQVSGGIYLWEWVTTLYFDLRLLSGGRQGFKWPSLVYISSRISTLITIICEFIFLNRKFEKHCDAMIHVILFFGYLATILSSTLIAIRITGIWNRKRPVIIFAVSVILADIVMILYAFIRGRGAAWNPVLQACIEIDTIRVQTSAVAVFVLDVLMFVVMIIGIWMMRVSGSLWRVVYHQGIIWFLVAVIAYTPLVVLISLNLNDAINRLWQTPFFVAMTICAARMHRGLFEHANSYPSTEEVSQIKFNYSAVSVLEPETMSINSTADTATTTAQTPHIAEDNNTRVFIPTSDV</sequence>
<accession>A0A1C7MH62</accession>
<protein>
    <submittedName>
        <fullName evidence="2">Uncharacterized protein</fullName>
    </submittedName>
</protein>
<reference evidence="2 3" key="1">
    <citation type="submission" date="2016-03" db="EMBL/GenBank/DDBJ databases">
        <title>Whole genome sequencing of Grifola frondosa 9006-11.</title>
        <authorList>
            <person name="Min B."/>
            <person name="Park H."/>
            <person name="Kim J.-G."/>
            <person name="Cho H."/>
            <person name="Oh Y.-L."/>
            <person name="Kong W.-S."/>
            <person name="Choi I.-G."/>
        </authorList>
    </citation>
    <scope>NUCLEOTIDE SEQUENCE [LARGE SCALE GENOMIC DNA]</scope>
    <source>
        <strain evidence="2 3">9006-11</strain>
    </source>
</reference>
<gene>
    <name evidence="2" type="ORF">A0H81_02950</name>
</gene>
<feature type="transmembrane region" description="Helical" evidence="1">
    <location>
        <begin position="204"/>
        <end position="226"/>
    </location>
</feature>
<dbReference type="EMBL" id="LUGG01000003">
    <property type="protein sequence ID" value="OBZ76245.1"/>
    <property type="molecule type" value="Genomic_DNA"/>
</dbReference>
<keyword evidence="1" id="KW-1133">Transmembrane helix</keyword>
<feature type="transmembrane region" description="Helical" evidence="1">
    <location>
        <begin position="169"/>
        <end position="192"/>
    </location>
</feature>
<keyword evidence="1" id="KW-0472">Membrane</keyword>
<feature type="transmembrane region" description="Helical" evidence="1">
    <location>
        <begin position="90"/>
        <end position="111"/>
    </location>
</feature>
<feature type="transmembrane region" description="Helical" evidence="1">
    <location>
        <begin position="123"/>
        <end position="143"/>
    </location>
</feature>
<evidence type="ECO:0000313" key="3">
    <source>
        <dbReference type="Proteomes" id="UP000092993"/>
    </source>
</evidence>
<dbReference type="Proteomes" id="UP000092993">
    <property type="component" value="Unassembled WGS sequence"/>
</dbReference>
<dbReference type="AlphaFoldDB" id="A0A1C7MH62"/>
<name>A0A1C7MH62_GRIFR</name>
<evidence type="ECO:0000256" key="1">
    <source>
        <dbReference type="SAM" id="Phobius"/>
    </source>
</evidence>
<dbReference type="OMA" id="ITIICEF"/>
<feature type="transmembrane region" description="Helical" evidence="1">
    <location>
        <begin position="58"/>
        <end position="78"/>
    </location>
</feature>
<organism evidence="2 3">
    <name type="scientific">Grifola frondosa</name>
    <name type="common">Maitake</name>
    <name type="synonym">Polyporus frondosus</name>
    <dbReference type="NCBI Taxonomy" id="5627"/>
    <lineage>
        <taxon>Eukaryota</taxon>
        <taxon>Fungi</taxon>
        <taxon>Dikarya</taxon>
        <taxon>Basidiomycota</taxon>
        <taxon>Agaricomycotina</taxon>
        <taxon>Agaricomycetes</taxon>
        <taxon>Polyporales</taxon>
        <taxon>Grifolaceae</taxon>
        <taxon>Grifola</taxon>
    </lineage>
</organism>
<feature type="transmembrane region" description="Helical" evidence="1">
    <location>
        <begin position="14"/>
        <end position="37"/>
    </location>
</feature>
<keyword evidence="1" id="KW-0812">Transmembrane</keyword>
<dbReference type="OrthoDB" id="2802652at2759"/>
<comment type="caution">
    <text evidence="2">The sequence shown here is derived from an EMBL/GenBank/DDBJ whole genome shotgun (WGS) entry which is preliminary data.</text>
</comment>
<keyword evidence="3" id="KW-1185">Reference proteome</keyword>
<proteinExistence type="predicted"/>
<evidence type="ECO:0000313" key="2">
    <source>
        <dbReference type="EMBL" id="OBZ76245.1"/>
    </source>
</evidence>